<name>A0A423X7R8_9PEZI</name>
<gene>
    <name evidence="3" type="ORF">VPNG_05244</name>
</gene>
<dbReference type="Gene3D" id="1.10.10.60">
    <property type="entry name" value="Homeodomain-like"/>
    <property type="match status" value="1"/>
</dbReference>
<reference evidence="3 4" key="1">
    <citation type="submission" date="2015-09" db="EMBL/GenBank/DDBJ databases">
        <title>Host preference determinants of Valsa canker pathogens revealed by comparative genomics.</title>
        <authorList>
            <person name="Yin Z."/>
            <person name="Huang L."/>
        </authorList>
    </citation>
    <scope>NUCLEOTIDE SEQUENCE [LARGE SCALE GENOMIC DNA]</scope>
    <source>
        <strain evidence="3 4">SXYLt</strain>
    </source>
</reference>
<evidence type="ECO:0000313" key="4">
    <source>
        <dbReference type="Proteomes" id="UP000285146"/>
    </source>
</evidence>
<dbReference type="Proteomes" id="UP000285146">
    <property type="component" value="Unassembled WGS sequence"/>
</dbReference>
<feature type="compositionally biased region" description="Polar residues" evidence="1">
    <location>
        <begin position="18"/>
        <end position="38"/>
    </location>
</feature>
<sequence>MANPLQYQVHDSDDNDDPSYSGTSSPVITSPASPTRSFSPAWAGVPSYAQGSWPNISPSSSPELGYGSTYASAYNPMSASLTMGSMNLPTGAMGPPPRPSATDSTQSIHQGRRNKPAYYGAPGDASNTAGQSGASSQSRTYSQQSNYDPLPYQTPPRRNTTGYYNAPGSTQYTSSSANPYYSPSSYSQQGFQGYGKSQGQGGLQGYQHSGSAYPSAASSNIGESSASASSSSLASQSSQTYGGHSLAQPGPGFFESPQQGHTAQGTSSKQGGPKKLAPLPEPRPEWTALDVQMLKCECASGHQWNDIQQYYPKQTLDYYSCLQWIPVEDEHIEALEPESDWNLILPNLRPGRTVEEVQQRHNYLMAKKRPDFRPRRQRSGGAKWSAGEDKILRVAHARGIPSTRYHRELPGRTLNAVRRYKELNVPKWTPLEDNDLRRHAMHQSWAEIARLPEFKGRIPEELEARWEYLKEMRTVPDRTKR</sequence>
<proteinExistence type="predicted"/>
<evidence type="ECO:0000313" key="3">
    <source>
        <dbReference type="EMBL" id="ROW12023.1"/>
    </source>
</evidence>
<dbReference type="PROSITE" id="PS50090">
    <property type="entry name" value="MYB_LIKE"/>
    <property type="match status" value="1"/>
</dbReference>
<feature type="compositionally biased region" description="Polar residues" evidence="1">
    <location>
        <begin position="156"/>
        <end position="171"/>
    </location>
</feature>
<feature type="domain" description="Myb-like" evidence="2">
    <location>
        <begin position="420"/>
        <end position="470"/>
    </location>
</feature>
<feature type="compositionally biased region" description="Low complexity" evidence="1">
    <location>
        <begin position="172"/>
        <end position="191"/>
    </location>
</feature>
<feature type="region of interest" description="Disordered" evidence="1">
    <location>
        <begin position="1"/>
        <end position="282"/>
    </location>
</feature>
<feature type="compositionally biased region" description="Polar residues" evidence="1">
    <location>
        <begin position="125"/>
        <end position="147"/>
    </location>
</feature>
<accession>A0A423X7R8</accession>
<comment type="caution">
    <text evidence="3">The sequence shown here is derived from an EMBL/GenBank/DDBJ whole genome shotgun (WGS) entry which is preliminary data.</text>
</comment>
<feature type="compositionally biased region" description="Low complexity" evidence="1">
    <location>
        <begin position="205"/>
        <end position="238"/>
    </location>
</feature>
<feature type="compositionally biased region" description="Polar residues" evidence="1">
    <location>
        <begin position="256"/>
        <end position="270"/>
    </location>
</feature>
<dbReference type="InParanoid" id="A0A423X7R8"/>
<feature type="compositionally biased region" description="Polar residues" evidence="1">
    <location>
        <begin position="69"/>
        <end position="88"/>
    </location>
</feature>
<evidence type="ECO:0000256" key="1">
    <source>
        <dbReference type="SAM" id="MobiDB-lite"/>
    </source>
</evidence>
<dbReference type="EMBL" id="LKEB01000024">
    <property type="protein sequence ID" value="ROW12023.1"/>
    <property type="molecule type" value="Genomic_DNA"/>
</dbReference>
<protein>
    <recommendedName>
        <fullName evidence="2">Myb-like domain-containing protein</fullName>
    </recommendedName>
</protein>
<dbReference type="InterPro" id="IPR001005">
    <property type="entry name" value="SANT/Myb"/>
</dbReference>
<evidence type="ECO:0000259" key="2">
    <source>
        <dbReference type="PROSITE" id="PS50090"/>
    </source>
</evidence>
<keyword evidence="4" id="KW-1185">Reference proteome</keyword>
<feature type="compositionally biased region" description="Polar residues" evidence="1">
    <location>
        <begin position="49"/>
        <end position="62"/>
    </location>
</feature>
<dbReference type="AlphaFoldDB" id="A0A423X7R8"/>
<organism evidence="3 4">
    <name type="scientific">Cytospora leucostoma</name>
    <dbReference type="NCBI Taxonomy" id="1230097"/>
    <lineage>
        <taxon>Eukaryota</taxon>
        <taxon>Fungi</taxon>
        <taxon>Dikarya</taxon>
        <taxon>Ascomycota</taxon>
        <taxon>Pezizomycotina</taxon>
        <taxon>Sordariomycetes</taxon>
        <taxon>Sordariomycetidae</taxon>
        <taxon>Diaporthales</taxon>
        <taxon>Cytosporaceae</taxon>
        <taxon>Cytospora</taxon>
    </lineage>
</organism>
<feature type="compositionally biased region" description="Gly residues" evidence="1">
    <location>
        <begin position="192"/>
        <end position="204"/>
    </location>
</feature>